<evidence type="ECO:0000256" key="1">
    <source>
        <dbReference type="ARBA" id="ARBA00004651"/>
    </source>
</evidence>
<evidence type="ECO:0000256" key="4">
    <source>
        <dbReference type="ARBA" id="ARBA00022989"/>
    </source>
</evidence>
<dbReference type="PANTHER" id="PTHR30509:SF27">
    <property type="entry name" value="UPF0421 PROTEIN YGAE"/>
    <property type="match status" value="1"/>
</dbReference>
<keyword evidence="9" id="KW-1185">Reference proteome</keyword>
<keyword evidence="6" id="KW-0175">Coiled coil</keyword>
<comment type="caution">
    <text evidence="8">The sequence shown here is derived from an EMBL/GenBank/DDBJ whole genome shotgun (WGS) entry which is preliminary data.</text>
</comment>
<protein>
    <recommendedName>
        <fullName evidence="10">Aromatic acid exporter family protein</fullName>
    </recommendedName>
</protein>
<evidence type="ECO:0000313" key="8">
    <source>
        <dbReference type="EMBL" id="PWA07810.1"/>
    </source>
</evidence>
<dbReference type="GO" id="GO:0005886">
    <property type="term" value="C:plasma membrane"/>
    <property type="evidence" value="ECO:0007669"/>
    <property type="project" value="UniProtKB-SubCell"/>
</dbReference>
<dbReference type="Proteomes" id="UP000245998">
    <property type="component" value="Unassembled WGS sequence"/>
</dbReference>
<name>A0A2U1JRI3_9BACI</name>
<dbReference type="Pfam" id="PF06081">
    <property type="entry name" value="ArAE_1"/>
    <property type="match status" value="1"/>
</dbReference>
<keyword evidence="4 7" id="KW-1133">Transmembrane helix</keyword>
<feature type="transmembrane region" description="Helical" evidence="7">
    <location>
        <begin position="99"/>
        <end position="118"/>
    </location>
</feature>
<evidence type="ECO:0008006" key="10">
    <source>
        <dbReference type="Google" id="ProtNLM"/>
    </source>
</evidence>
<dbReference type="OrthoDB" id="1653617at2"/>
<evidence type="ECO:0000256" key="7">
    <source>
        <dbReference type="SAM" id="Phobius"/>
    </source>
</evidence>
<dbReference type="EMBL" id="QCZG01000046">
    <property type="protein sequence ID" value="PWA07810.1"/>
    <property type="molecule type" value="Genomic_DNA"/>
</dbReference>
<reference evidence="8 9" key="1">
    <citation type="submission" date="2018-04" db="EMBL/GenBank/DDBJ databases">
        <title>Camelliibacillus theae gen. nov., sp. nov., isolated from Pu'er tea.</title>
        <authorList>
            <person name="Niu L."/>
        </authorList>
    </citation>
    <scope>NUCLEOTIDE SEQUENCE [LARGE SCALE GENOMIC DNA]</scope>
    <source>
        <strain evidence="8 9">T8</strain>
    </source>
</reference>
<evidence type="ECO:0000313" key="9">
    <source>
        <dbReference type="Proteomes" id="UP000245998"/>
    </source>
</evidence>
<evidence type="ECO:0000256" key="2">
    <source>
        <dbReference type="ARBA" id="ARBA00022475"/>
    </source>
</evidence>
<comment type="subcellular location">
    <subcellularLocation>
        <location evidence="1">Cell membrane</location>
        <topology evidence="1">Multi-pass membrane protein</topology>
    </subcellularLocation>
</comment>
<dbReference type="InterPro" id="IPR010343">
    <property type="entry name" value="ArAE_1"/>
</dbReference>
<feature type="transmembrane region" description="Helical" evidence="7">
    <location>
        <begin position="12"/>
        <end position="39"/>
    </location>
</feature>
<evidence type="ECO:0000256" key="5">
    <source>
        <dbReference type="ARBA" id="ARBA00023136"/>
    </source>
</evidence>
<keyword evidence="5 7" id="KW-0472">Membrane</keyword>
<evidence type="ECO:0000256" key="6">
    <source>
        <dbReference type="SAM" id="Coils"/>
    </source>
</evidence>
<organism evidence="8 9">
    <name type="scientific">Pueribacillus theae</name>
    <dbReference type="NCBI Taxonomy" id="2171751"/>
    <lineage>
        <taxon>Bacteria</taxon>
        <taxon>Bacillati</taxon>
        <taxon>Bacillota</taxon>
        <taxon>Bacilli</taxon>
        <taxon>Bacillales</taxon>
        <taxon>Bacillaceae</taxon>
        <taxon>Pueribacillus</taxon>
    </lineage>
</organism>
<dbReference type="RefSeq" id="WP_116555920.1">
    <property type="nucleotide sequence ID" value="NZ_QCZG01000046.1"/>
</dbReference>
<sequence>MKFGARILKTGIAIALSLYVAMLLHLEPVTFAAVSAVFAVQPSVYRSYQTIIDQFQANIIGAVVAIIFVLTLGNEPFIIGIAAMLIIAISIKLKTEKTIPLAIVTLILIMETTNGNFFEFSLSRLAVIMVGVLCSFVVNLFFLPPKHETKLFQKITTTTEYMTQWIRLISRHDAEHLALKEDLTRLREEIIEINQLYLLYKEERGYFKKNEYTKGRKLVLFRQMINTLEKALNVLRNLNFQEQKILDLPDEMQELLREQLDYLTQFHERTLLKYSGKVRHESNEEILSEIEKGESALTEQFVTYNEKNTLPKEDWTELFQTIGLIIGYKDHLKHLDLLIDSFYTYHPDETVLNGE</sequence>
<gene>
    <name evidence="8" type="ORF">DCC39_16060</name>
</gene>
<keyword evidence="3 7" id="KW-0812">Transmembrane</keyword>
<dbReference type="AlphaFoldDB" id="A0A2U1JRI3"/>
<accession>A0A2U1JRI3</accession>
<feature type="coiled-coil region" evidence="6">
    <location>
        <begin position="169"/>
        <end position="203"/>
    </location>
</feature>
<keyword evidence="2" id="KW-1003">Cell membrane</keyword>
<feature type="transmembrane region" description="Helical" evidence="7">
    <location>
        <begin position="59"/>
        <end position="87"/>
    </location>
</feature>
<evidence type="ECO:0000256" key="3">
    <source>
        <dbReference type="ARBA" id="ARBA00022692"/>
    </source>
</evidence>
<dbReference type="PANTHER" id="PTHR30509">
    <property type="entry name" value="P-HYDROXYBENZOIC ACID EFFLUX PUMP SUBUNIT-RELATED"/>
    <property type="match status" value="1"/>
</dbReference>
<feature type="transmembrane region" description="Helical" evidence="7">
    <location>
        <begin position="124"/>
        <end position="143"/>
    </location>
</feature>
<proteinExistence type="predicted"/>